<keyword evidence="3" id="KW-1185">Reference proteome</keyword>
<dbReference type="Proteomes" id="UP000619041">
    <property type="component" value="Unassembled WGS sequence"/>
</dbReference>
<evidence type="ECO:0000313" key="3">
    <source>
        <dbReference type="Proteomes" id="UP000619041"/>
    </source>
</evidence>
<evidence type="ECO:0000256" key="1">
    <source>
        <dbReference type="SAM" id="MobiDB-lite"/>
    </source>
</evidence>
<feature type="compositionally biased region" description="Basic residues" evidence="1">
    <location>
        <begin position="15"/>
        <end position="28"/>
    </location>
</feature>
<protein>
    <recommendedName>
        <fullName evidence="4">Transposase DDE domain-containing protein</fullName>
    </recommendedName>
</protein>
<evidence type="ECO:0000313" key="2">
    <source>
        <dbReference type="EMBL" id="GGD95640.1"/>
    </source>
</evidence>
<reference evidence="3" key="1">
    <citation type="journal article" date="2019" name="Int. J. Syst. Evol. Microbiol.">
        <title>The Global Catalogue of Microorganisms (GCM) 10K type strain sequencing project: providing services to taxonomists for standard genome sequencing and annotation.</title>
        <authorList>
            <consortium name="The Broad Institute Genomics Platform"/>
            <consortium name="The Broad Institute Genome Sequencing Center for Infectious Disease"/>
            <person name="Wu L."/>
            <person name="Ma J."/>
        </authorList>
    </citation>
    <scope>NUCLEOTIDE SEQUENCE [LARGE SCALE GENOMIC DNA]</scope>
    <source>
        <strain evidence="3">CGMCC 1.15959</strain>
    </source>
</reference>
<dbReference type="EMBL" id="BMKL01000001">
    <property type="protein sequence ID" value="GGD95640.1"/>
    <property type="molecule type" value="Genomic_DNA"/>
</dbReference>
<organism evidence="2 3">
    <name type="scientific">Tsuneonella deserti</name>
    <dbReference type="NCBI Taxonomy" id="2035528"/>
    <lineage>
        <taxon>Bacteria</taxon>
        <taxon>Pseudomonadati</taxon>
        <taxon>Pseudomonadota</taxon>
        <taxon>Alphaproteobacteria</taxon>
        <taxon>Sphingomonadales</taxon>
        <taxon>Erythrobacteraceae</taxon>
        <taxon>Tsuneonella</taxon>
    </lineage>
</organism>
<name>A0ABQ1S8R8_9SPHN</name>
<proteinExistence type="predicted"/>
<evidence type="ECO:0008006" key="4">
    <source>
        <dbReference type="Google" id="ProtNLM"/>
    </source>
</evidence>
<sequence>MTARWLIDLSPGTRTRPRKGPAGAKRRGRGDVAGAVIDALGARLLTAGVAYGKARPLLIPVRRLPIKSPIFSPAHDRAGKPRNCNGQA</sequence>
<comment type="caution">
    <text evidence="2">The sequence shown here is derived from an EMBL/GenBank/DDBJ whole genome shotgun (WGS) entry which is preliminary data.</text>
</comment>
<feature type="region of interest" description="Disordered" evidence="1">
    <location>
        <begin position="1"/>
        <end position="29"/>
    </location>
</feature>
<accession>A0ABQ1S8R8</accession>
<gene>
    <name evidence="2" type="ORF">GCM10011515_14420</name>
</gene>